<gene>
    <name evidence="5 6 7 8 9 10 11" type="primary">LOC111135437</name>
</gene>
<dbReference type="RefSeq" id="XP_022341218.1">
    <property type="nucleotide sequence ID" value="XM_022485510.1"/>
</dbReference>
<dbReference type="RefSeq" id="XP_022341215.1">
    <property type="nucleotide sequence ID" value="XM_022485507.1"/>
</dbReference>
<evidence type="ECO:0000313" key="7">
    <source>
        <dbReference type="RefSeq" id="XP_022341216.1"/>
    </source>
</evidence>
<evidence type="ECO:0000313" key="8">
    <source>
        <dbReference type="RefSeq" id="XP_022341217.1"/>
    </source>
</evidence>
<dbReference type="SUPFAM" id="SSF103473">
    <property type="entry name" value="MFS general substrate transporter"/>
    <property type="match status" value="1"/>
</dbReference>
<dbReference type="RefSeq" id="XP_022341220.1">
    <property type="nucleotide sequence ID" value="XM_022485512.1"/>
</dbReference>
<organism evidence="4 8">
    <name type="scientific">Crassostrea virginica</name>
    <name type="common">Eastern oyster</name>
    <dbReference type="NCBI Taxonomy" id="6565"/>
    <lineage>
        <taxon>Eukaryota</taxon>
        <taxon>Metazoa</taxon>
        <taxon>Spiralia</taxon>
        <taxon>Lophotrochozoa</taxon>
        <taxon>Mollusca</taxon>
        <taxon>Bivalvia</taxon>
        <taxon>Autobranchia</taxon>
        <taxon>Pteriomorphia</taxon>
        <taxon>Ostreida</taxon>
        <taxon>Ostreoidea</taxon>
        <taxon>Ostreidae</taxon>
        <taxon>Crassostrea</taxon>
    </lineage>
</organism>
<dbReference type="GO" id="GO:0016020">
    <property type="term" value="C:membrane"/>
    <property type="evidence" value="ECO:0007669"/>
    <property type="project" value="UniProtKB-SubCell"/>
</dbReference>
<dbReference type="PANTHER" id="PTHR11360:SF284">
    <property type="entry name" value="EG:103B4.3 PROTEIN-RELATED"/>
    <property type="match status" value="1"/>
</dbReference>
<dbReference type="RefSeq" id="XP_022341214.1">
    <property type="nucleotide sequence ID" value="XM_022485506.1"/>
</dbReference>
<dbReference type="GO" id="GO:0008028">
    <property type="term" value="F:monocarboxylic acid transmembrane transporter activity"/>
    <property type="evidence" value="ECO:0007669"/>
    <property type="project" value="TreeGrafter"/>
</dbReference>
<feature type="transmembrane region" description="Helical" evidence="2">
    <location>
        <begin position="270"/>
        <end position="290"/>
    </location>
</feature>
<keyword evidence="4" id="KW-1185">Reference proteome</keyword>
<evidence type="ECO:0000259" key="3">
    <source>
        <dbReference type="PROSITE" id="PS50850"/>
    </source>
</evidence>
<dbReference type="AlphaFoldDB" id="A0A8B8EMT1"/>
<keyword evidence="2" id="KW-1133">Transmembrane helix</keyword>
<dbReference type="Pfam" id="PF07690">
    <property type="entry name" value="MFS_1"/>
    <property type="match status" value="1"/>
</dbReference>
<dbReference type="RefSeq" id="XP_022341216.1">
    <property type="nucleotide sequence ID" value="XM_022485508.1"/>
</dbReference>
<dbReference type="OrthoDB" id="6111965at2759"/>
<evidence type="ECO:0000313" key="11">
    <source>
        <dbReference type="RefSeq" id="XP_022341220.1"/>
    </source>
</evidence>
<evidence type="ECO:0000313" key="9">
    <source>
        <dbReference type="RefSeq" id="XP_022341218.1"/>
    </source>
</evidence>
<feature type="transmembrane region" description="Helical" evidence="2">
    <location>
        <begin position="172"/>
        <end position="191"/>
    </location>
</feature>
<feature type="transmembrane region" description="Helical" evidence="2">
    <location>
        <begin position="82"/>
        <end position="101"/>
    </location>
</feature>
<evidence type="ECO:0000256" key="2">
    <source>
        <dbReference type="SAM" id="Phobius"/>
    </source>
</evidence>
<dbReference type="InterPro" id="IPR050327">
    <property type="entry name" value="Proton-linked_MCT"/>
</dbReference>
<name>A0A8B8EMT1_CRAVI</name>
<feature type="transmembrane region" description="Helical" evidence="2">
    <location>
        <begin position="392"/>
        <end position="412"/>
    </location>
</feature>
<dbReference type="PANTHER" id="PTHR11360">
    <property type="entry name" value="MONOCARBOXYLATE TRANSPORTER"/>
    <property type="match status" value="1"/>
</dbReference>
<feature type="transmembrane region" description="Helical" evidence="2">
    <location>
        <begin position="55"/>
        <end position="75"/>
    </location>
</feature>
<evidence type="ECO:0000313" key="5">
    <source>
        <dbReference type="RefSeq" id="XP_022341214.1"/>
    </source>
</evidence>
<dbReference type="InterPro" id="IPR020846">
    <property type="entry name" value="MFS_dom"/>
</dbReference>
<sequence>MNVGAFTRPDQGWSWAVLLASFGSHFIHGFFLMAVGLLQLSLLDHFQEDVFKTSWALSIFLGLFSISGPLASLIANIWSCRVCMITGGLVASISHVVTAFMPEMSYVIISLGIFGGLGNGLCYTSSFVIVGYNFEKKRNFASGVAVSGVGIGAFALAPIMQYVSDSYGYTGLWLMCGGLTLQYCLFGAMFFPSELELQRKIEQDSLVNENGVTEERTPSSTWQRLKKSFFVLYQKELIFVFLCMCLSALGIYLIYLHFASYVTSVGYSKLDAALLLSVCGFCNCLSRVLVGSAANSNNMDEFVLFAGTFSLTGLVTVLFPLYGHTFGGQMFYMVTLGSYSGCCYALLNSICVILAGINNLATVYGFVMLFTGFGCFSGPLLGGVIVNIGGTYGQAIFIAGILILVGSLFGWASGAGSRHGYQQKGNKEIIILEQGKDMDRNLFQKDFNGTCNDVNGHMARSELLCNGTEEIGPVDCIADDLQLERNSLLSSTDEFQN</sequence>
<feature type="domain" description="Major facilitator superfamily (MFS) profile" evidence="3">
    <location>
        <begin position="17"/>
        <end position="418"/>
    </location>
</feature>
<feature type="transmembrane region" description="Helical" evidence="2">
    <location>
        <begin position="363"/>
        <end position="386"/>
    </location>
</feature>
<keyword evidence="2" id="KW-0812">Transmembrane</keyword>
<dbReference type="KEGG" id="cvn:111135437"/>
<dbReference type="Proteomes" id="UP000694844">
    <property type="component" value="Chromosome 5"/>
</dbReference>
<keyword evidence="2" id="KW-0472">Membrane</keyword>
<protein>
    <submittedName>
        <fullName evidence="5 6">Monocarboxylate transporter 12-like</fullName>
    </submittedName>
</protein>
<feature type="transmembrane region" description="Helical" evidence="2">
    <location>
        <begin position="329"/>
        <end position="356"/>
    </location>
</feature>
<dbReference type="GeneID" id="111135437"/>
<feature type="transmembrane region" description="Helical" evidence="2">
    <location>
        <begin position="12"/>
        <end position="35"/>
    </location>
</feature>
<reference evidence="5 6" key="1">
    <citation type="submission" date="2025-04" db="UniProtKB">
        <authorList>
            <consortium name="RefSeq"/>
        </authorList>
    </citation>
    <scope>IDENTIFICATION</scope>
    <source>
        <tissue evidence="5 6">Whole sample</tissue>
    </source>
</reference>
<evidence type="ECO:0000313" key="4">
    <source>
        <dbReference type="Proteomes" id="UP000694844"/>
    </source>
</evidence>
<feature type="transmembrane region" description="Helical" evidence="2">
    <location>
        <begin position="302"/>
        <end position="323"/>
    </location>
</feature>
<evidence type="ECO:0000256" key="1">
    <source>
        <dbReference type="ARBA" id="ARBA00004141"/>
    </source>
</evidence>
<feature type="transmembrane region" description="Helical" evidence="2">
    <location>
        <begin position="237"/>
        <end position="258"/>
    </location>
</feature>
<dbReference type="RefSeq" id="XP_022341219.1">
    <property type="nucleotide sequence ID" value="XM_022485511.1"/>
</dbReference>
<dbReference type="InterPro" id="IPR036259">
    <property type="entry name" value="MFS_trans_sf"/>
</dbReference>
<dbReference type="InterPro" id="IPR011701">
    <property type="entry name" value="MFS"/>
</dbReference>
<proteinExistence type="predicted"/>
<dbReference type="PROSITE" id="PS50850">
    <property type="entry name" value="MFS"/>
    <property type="match status" value="1"/>
</dbReference>
<feature type="transmembrane region" description="Helical" evidence="2">
    <location>
        <begin position="107"/>
        <end position="132"/>
    </location>
</feature>
<evidence type="ECO:0000313" key="6">
    <source>
        <dbReference type="RefSeq" id="XP_022341215.1"/>
    </source>
</evidence>
<accession>A0A8B8EMT1</accession>
<evidence type="ECO:0000313" key="10">
    <source>
        <dbReference type="RefSeq" id="XP_022341219.1"/>
    </source>
</evidence>
<feature type="transmembrane region" description="Helical" evidence="2">
    <location>
        <begin position="139"/>
        <end position="160"/>
    </location>
</feature>
<dbReference type="Gene3D" id="1.20.1250.20">
    <property type="entry name" value="MFS general substrate transporter like domains"/>
    <property type="match status" value="1"/>
</dbReference>
<comment type="subcellular location">
    <subcellularLocation>
        <location evidence="1">Membrane</location>
        <topology evidence="1">Multi-pass membrane protein</topology>
    </subcellularLocation>
</comment>
<dbReference type="RefSeq" id="XP_022341217.1">
    <property type="nucleotide sequence ID" value="XM_022485509.1"/>
</dbReference>